<gene>
    <name evidence="2" type="ORF">CWI73_05130</name>
</gene>
<name>A0A432YTM2_9GAMM</name>
<proteinExistence type="predicted"/>
<dbReference type="InterPro" id="IPR024952">
    <property type="entry name" value="LPP20-like_dom"/>
</dbReference>
<accession>A0A432YTM2</accession>
<evidence type="ECO:0000259" key="1">
    <source>
        <dbReference type="Pfam" id="PF02169"/>
    </source>
</evidence>
<dbReference type="AlphaFoldDB" id="A0A432YTM2"/>
<dbReference type="Pfam" id="PF02169">
    <property type="entry name" value="LPP20"/>
    <property type="match status" value="1"/>
</dbReference>
<feature type="domain" description="Lipoprotein LPP20-like" evidence="1">
    <location>
        <begin position="24"/>
        <end position="120"/>
    </location>
</feature>
<organism evidence="2 3">
    <name type="scientific">Idiomarina piscisalsi</name>
    <dbReference type="NCBI Taxonomy" id="1096243"/>
    <lineage>
        <taxon>Bacteria</taxon>
        <taxon>Pseudomonadati</taxon>
        <taxon>Pseudomonadota</taxon>
        <taxon>Gammaproteobacteria</taxon>
        <taxon>Alteromonadales</taxon>
        <taxon>Idiomarinaceae</taxon>
        <taxon>Idiomarina</taxon>
    </lineage>
</organism>
<protein>
    <recommendedName>
        <fullName evidence="1">Lipoprotein LPP20-like domain-containing protein</fullName>
    </recommendedName>
</protein>
<evidence type="ECO:0000313" key="2">
    <source>
        <dbReference type="EMBL" id="RUO66668.1"/>
    </source>
</evidence>
<dbReference type="EMBL" id="PIQA01000003">
    <property type="protein sequence ID" value="RUO66668.1"/>
    <property type="molecule type" value="Genomic_DNA"/>
</dbReference>
<comment type="caution">
    <text evidence="2">The sequence shown here is derived from an EMBL/GenBank/DDBJ whole genome shotgun (WGS) entry which is preliminary data.</text>
</comment>
<sequence>MPIRYWVVIIMATFSFSITAQELPDWIFKSENTSEQLTAVGSGPSSSEAKRAAIAEIIAQVSQSMSAENVSVLEKTQAGTSQYFKQSVVSNTLSIDVNKVNVIEQFVDKKSGVTYVQATISKRQLIRFLEDELTPIATLSFPAQSPAVDKVLWALKYREANAYGLRIERALAGLGATNDTLKNKLRENLSAVAKVWQRYGVRVIADSSLQSLVGIINQQIPSATETVLWLQLKPAHRTRQSENNHQHKLDLMVELTQPHSPFRVFRQEHITVVGNGTSTQQARNHALEQMRAILDTPIQNWLFEKGSEL</sequence>
<dbReference type="Gene3D" id="3.10.28.20">
    <property type="entry name" value="Acetamidase/Formamidase-like domains"/>
    <property type="match status" value="1"/>
</dbReference>
<dbReference type="Proteomes" id="UP000288361">
    <property type="component" value="Unassembled WGS sequence"/>
</dbReference>
<reference evidence="2 3" key="1">
    <citation type="journal article" date="2011" name="Front. Microbiol.">
        <title>Genomic signatures of strain selection and enhancement in Bacillus atrophaeus var. globigii, a historical biowarfare simulant.</title>
        <authorList>
            <person name="Gibbons H.S."/>
            <person name="Broomall S.M."/>
            <person name="McNew L.A."/>
            <person name="Daligault H."/>
            <person name="Chapman C."/>
            <person name="Bruce D."/>
            <person name="Karavis M."/>
            <person name="Krepps M."/>
            <person name="McGregor P.A."/>
            <person name="Hong C."/>
            <person name="Park K.H."/>
            <person name="Akmal A."/>
            <person name="Feldman A."/>
            <person name="Lin J.S."/>
            <person name="Chang W.E."/>
            <person name="Higgs B.W."/>
            <person name="Demirev P."/>
            <person name="Lindquist J."/>
            <person name="Liem A."/>
            <person name="Fochler E."/>
            <person name="Read T.D."/>
            <person name="Tapia R."/>
            <person name="Johnson S."/>
            <person name="Bishop-Lilly K.A."/>
            <person name="Detter C."/>
            <person name="Han C."/>
            <person name="Sozhamannan S."/>
            <person name="Rosenzweig C.N."/>
            <person name="Skowronski E.W."/>
        </authorList>
    </citation>
    <scope>NUCLEOTIDE SEQUENCE [LARGE SCALE GENOMIC DNA]</scope>
    <source>
        <strain evidence="2 3">TPS4-2</strain>
    </source>
</reference>
<evidence type="ECO:0000313" key="3">
    <source>
        <dbReference type="Proteomes" id="UP000288361"/>
    </source>
</evidence>